<dbReference type="InterPro" id="IPR029033">
    <property type="entry name" value="His_PPase_superfam"/>
</dbReference>
<dbReference type="OrthoDB" id="9810154at2"/>
<keyword evidence="1" id="KW-0378">Hydrolase</keyword>
<dbReference type="GO" id="GO:0016787">
    <property type="term" value="F:hydrolase activity"/>
    <property type="evidence" value="ECO:0007669"/>
    <property type="project" value="UniProtKB-KW"/>
</dbReference>
<dbReference type="InterPro" id="IPR013078">
    <property type="entry name" value="His_Pase_superF_clade-1"/>
</dbReference>
<name>A0A2K1Q193_9GAMM</name>
<dbReference type="PANTHER" id="PTHR20935:SF1">
    <property type="entry name" value="SLL1549 PROTEIN"/>
    <property type="match status" value="1"/>
</dbReference>
<dbReference type="SUPFAM" id="SSF53254">
    <property type="entry name" value="Phosphoglycerate mutase-like"/>
    <property type="match status" value="1"/>
</dbReference>
<dbReference type="SMART" id="SM00855">
    <property type="entry name" value="PGAM"/>
    <property type="match status" value="1"/>
</dbReference>
<dbReference type="Gene3D" id="3.40.50.1240">
    <property type="entry name" value="Phosphoglycerate mutase-like"/>
    <property type="match status" value="1"/>
</dbReference>
<dbReference type="RefSeq" id="WP_103073950.1">
    <property type="nucleotide sequence ID" value="NZ_NPZB01000001.1"/>
</dbReference>
<dbReference type="InterPro" id="IPR051021">
    <property type="entry name" value="Mito_Ser/Thr_phosphatase"/>
</dbReference>
<dbReference type="AlphaFoldDB" id="A0A2K1Q193"/>
<reference evidence="2 3" key="1">
    <citation type="submission" date="2017-08" db="EMBL/GenBank/DDBJ databases">
        <title>Lysobacter sylvestris genome.</title>
        <authorList>
            <person name="Zhang D.-C."/>
            <person name="Albuquerque L."/>
            <person name="Franca L."/>
            <person name="Froufe H.J.C."/>
            <person name="Barroso C."/>
            <person name="Egas C."/>
            <person name="Da Costa M."/>
            <person name="Margesin R."/>
        </authorList>
    </citation>
    <scope>NUCLEOTIDE SEQUENCE [LARGE SCALE GENOMIC DNA]</scope>
    <source>
        <strain evidence="2 3">AM20-91</strain>
    </source>
</reference>
<accession>A0A2K1Q193</accession>
<dbReference type="PANTHER" id="PTHR20935">
    <property type="entry name" value="PHOSPHOGLYCERATE MUTASE-RELATED"/>
    <property type="match status" value="1"/>
</dbReference>
<gene>
    <name evidence="2" type="ORF">Lysil_0447</name>
</gene>
<sequence length="159" mass="16918">MPKELVLIRHAHAEPPGPGQSDLERALSAIGHEEATKAGVWLKAHAQPPDRVLCSPAKRTRETLDDIMLATGPLPVQEEAAIYEAGVGTLIGLIEGARDAHALWLVGHNPALEQLSAFLSEGRSGEARGLPPGGTVILRLPDDVAIEPGVAEVLAFWWP</sequence>
<dbReference type="Proteomes" id="UP000236220">
    <property type="component" value="Unassembled WGS sequence"/>
</dbReference>
<evidence type="ECO:0000313" key="3">
    <source>
        <dbReference type="Proteomes" id="UP000236220"/>
    </source>
</evidence>
<dbReference type="CDD" id="cd07067">
    <property type="entry name" value="HP_PGM_like"/>
    <property type="match status" value="1"/>
</dbReference>
<protein>
    <submittedName>
        <fullName evidence="2">Phosphohistidine phosphatase SixA</fullName>
    </submittedName>
</protein>
<comment type="caution">
    <text evidence="2">The sequence shown here is derived from an EMBL/GenBank/DDBJ whole genome shotgun (WGS) entry which is preliminary data.</text>
</comment>
<dbReference type="EMBL" id="NPZB01000001">
    <property type="protein sequence ID" value="PNS08818.1"/>
    <property type="molecule type" value="Genomic_DNA"/>
</dbReference>
<evidence type="ECO:0000313" key="2">
    <source>
        <dbReference type="EMBL" id="PNS08818.1"/>
    </source>
</evidence>
<keyword evidence="3" id="KW-1185">Reference proteome</keyword>
<organism evidence="2 3">
    <name type="scientific">Solilutibacter silvestris</name>
    <dbReference type="NCBI Taxonomy" id="1645665"/>
    <lineage>
        <taxon>Bacteria</taxon>
        <taxon>Pseudomonadati</taxon>
        <taxon>Pseudomonadota</taxon>
        <taxon>Gammaproteobacteria</taxon>
        <taxon>Lysobacterales</taxon>
        <taxon>Lysobacteraceae</taxon>
        <taxon>Solilutibacter</taxon>
    </lineage>
</organism>
<proteinExistence type="predicted"/>
<dbReference type="Pfam" id="PF00300">
    <property type="entry name" value="His_Phos_1"/>
    <property type="match status" value="1"/>
</dbReference>
<evidence type="ECO:0000256" key="1">
    <source>
        <dbReference type="ARBA" id="ARBA00022801"/>
    </source>
</evidence>